<evidence type="ECO:0000259" key="2">
    <source>
        <dbReference type="Pfam" id="PF13546"/>
    </source>
</evidence>
<dbReference type="EMBL" id="JBITGY010000004">
    <property type="protein sequence ID" value="MFI6498908.1"/>
    <property type="molecule type" value="Genomic_DNA"/>
</dbReference>
<dbReference type="SUPFAM" id="SSF53098">
    <property type="entry name" value="Ribonuclease H-like"/>
    <property type="match status" value="1"/>
</dbReference>
<evidence type="ECO:0000256" key="1">
    <source>
        <dbReference type="SAM" id="MobiDB-lite"/>
    </source>
</evidence>
<feature type="domain" description="Transposase IS701-like DDE" evidence="2">
    <location>
        <begin position="3"/>
        <end position="240"/>
    </location>
</feature>
<dbReference type="Proteomes" id="UP001612741">
    <property type="component" value="Unassembled WGS sequence"/>
</dbReference>
<accession>A0ABW7YSL3</accession>
<keyword evidence="4" id="KW-1185">Reference proteome</keyword>
<feature type="compositionally biased region" description="Pro residues" evidence="1">
    <location>
        <begin position="392"/>
        <end position="403"/>
    </location>
</feature>
<organism evidence="3 4">
    <name type="scientific">Nonomuraea typhae</name>
    <dbReference type="NCBI Taxonomy" id="2603600"/>
    <lineage>
        <taxon>Bacteria</taxon>
        <taxon>Bacillati</taxon>
        <taxon>Actinomycetota</taxon>
        <taxon>Actinomycetes</taxon>
        <taxon>Streptosporangiales</taxon>
        <taxon>Streptosporangiaceae</taxon>
        <taxon>Nonomuraea</taxon>
    </lineage>
</organism>
<dbReference type="Gene3D" id="3.90.350.10">
    <property type="entry name" value="Transposase Inhibitor Protein From Tn5, Chain A, domain 1"/>
    <property type="match status" value="1"/>
</dbReference>
<comment type="caution">
    <text evidence="3">The sequence shown here is derived from an EMBL/GenBank/DDBJ whole genome shotgun (WGS) entry which is preliminary data.</text>
</comment>
<feature type="region of interest" description="Disordered" evidence="1">
    <location>
        <begin position="381"/>
        <end position="432"/>
    </location>
</feature>
<reference evidence="3 4" key="1">
    <citation type="submission" date="2024-10" db="EMBL/GenBank/DDBJ databases">
        <title>The Natural Products Discovery Center: Release of the First 8490 Sequenced Strains for Exploring Actinobacteria Biosynthetic Diversity.</title>
        <authorList>
            <person name="Kalkreuter E."/>
            <person name="Kautsar S.A."/>
            <person name="Yang D."/>
            <person name="Bader C.D."/>
            <person name="Teijaro C.N."/>
            <person name="Fluegel L."/>
            <person name="Davis C.M."/>
            <person name="Simpson J.R."/>
            <person name="Lauterbach L."/>
            <person name="Steele A.D."/>
            <person name="Gui C."/>
            <person name="Meng S."/>
            <person name="Li G."/>
            <person name="Viehrig K."/>
            <person name="Ye F."/>
            <person name="Su P."/>
            <person name="Kiefer A.F."/>
            <person name="Nichols A."/>
            <person name="Cepeda A.J."/>
            <person name="Yan W."/>
            <person name="Fan B."/>
            <person name="Jiang Y."/>
            <person name="Adhikari A."/>
            <person name="Zheng C.-J."/>
            <person name="Schuster L."/>
            <person name="Cowan T.M."/>
            <person name="Smanski M.J."/>
            <person name="Chevrette M.G."/>
            <person name="De Carvalho L.P.S."/>
            <person name="Shen B."/>
        </authorList>
    </citation>
    <scope>NUCLEOTIDE SEQUENCE [LARGE SCALE GENOMIC DNA]</scope>
    <source>
        <strain evidence="3 4">NPDC050545</strain>
    </source>
</reference>
<evidence type="ECO:0000313" key="4">
    <source>
        <dbReference type="Proteomes" id="UP001612741"/>
    </source>
</evidence>
<dbReference type="RefSeq" id="WP_397082141.1">
    <property type="nucleotide sequence ID" value="NZ_JBITGY010000004.1"/>
</dbReference>
<dbReference type="Pfam" id="PF13546">
    <property type="entry name" value="DDE_5"/>
    <property type="match status" value="1"/>
</dbReference>
<dbReference type="NCBIfam" id="NF041680">
    <property type="entry name" value="transp_NF041680"/>
    <property type="match status" value="1"/>
</dbReference>
<dbReference type="InterPro" id="IPR038721">
    <property type="entry name" value="IS701-like_DDE_dom"/>
</dbReference>
<dbReference type="InterPro" id="IPR012337">
    <property type="entry name" value="RNaseH-like_sf"/>
</dbReference>
<gene>
    <name evidence="3" type="ORF">ACIBG2_16085</name>
</gene>
<name>A0ABW7YSL3_9ACTN</name>
<proteinExistence type="predicted"/>
<sequence>MDVTLSPECRRGHGAMYGALSHGRVDAEQLRDVLAALPLPRWPDGRLVLTVDVSPWLRSDAACSPERLFCHVYGRAKSASQFIPGWPYSFVAALEPGRSSWTALLDVVRLGPADDATAITAGQLRAVIERLMAAGQWSSGDADILIVTDAGYDITRLAYVLRDLPVELLGRIRSDRVLRRPAPSRQELMAANPSGGRPPKHGGEFALANPATWPQATITTVTETSHYGKAEARAWDRLHPRLTHRAAWLDHQGTLPVIEGTLIRLKVEYLPGDRDAPPVWLWSSKTGATGADVNRCWQAFLRRFDLEHTFRFWKQTLGWTRPKLRAAQAADRWTWLLVAVHTQLRLGRHLTTDLRHPWEKPAPAGHQTPARVRRGFRNLRPTLAQPARAPKPSRPGPGRPPGIPNRRPATRYDVGKTVKRGRTLADLQQPGG</sequence>
<protein>
    <submittedName>
        <fullName evidence="3">NF041680 family putative transposase</fullName>
    </submittedName>
</protein>
<evidence type="ECO:0000313" key="3">
    <source>
        <dbReference type="EMBL" id="MFI6498908.1"/>
    </source>
</evidence>